<feature type="domain" description="AAA" evidence="9">
    <location>
        <begin position="36"/>
        <end position="164"/>
    </location>
</feature>
<protein>
    <recommendedName>
        <fullName evidence="2">non-specific protein-tyrosine kinase</fullName>
        <ecNumber evidence="2">2.7.10.2</ecNumber>
    </recommendedName>
</protein>
<keyword evidence="5 10" id="KW-0418">Kinase</keyword>
<dbReference type="Pfam" id="PF13614">
    <property type="entry name" value="AAA_31"/>
    <property type="match status" value="1"/>
</dbReference>
<evidence type="ECO:0000259" key="9">
    <source>
        <dbReference type="Pfam" id="PF13614"/>
    </source>
</evidence>
<dbReference type="InterPro" id="IPR027417">
    <property type="entry name" value="P-loop_NTPase"/>
</dbReference>
<dbReference type="GO" id="GO:0004715">
    <property type="term" value="F:non-membrane spanning protein tyrosine kinase activity"/>
    <property type="evidence" value="ECO:0007669"/>
    <property type="project" value="UniProtKB-EC"/>
</dbReference>
<dbReference type="Proteomes" id="UP001205748">
    <property type="component" value="Unassembled WGS sequence"/>
</dbReference>
<keyword evidence="11" id="KW-1185">Reference proteome</keyword>
<dbReference type="AlphaFoldDB" id="A0AAE3HJV6"/>
<comment type="similarity">
    <text evidence="1">Belongs to the CpsD/CapB family.</text>
</comment>
<sequence>MKVNNLFTIQNPKSVQAEAYRILRTNLQFSSAGKLKTIVVTSAAPGDGKSTSSINMAITLAQAEKRVLLIDCDLRKSTIHKYLRISNQEGLTNVLAGMTTQDKVLLATDIKGLQVITAGPTPPNPAELLHSQRMKDLLKEVREQYDYVILDTPPVVAVTDGSLLSTLVDGTILVVSAGNTPIDIAKKAKENLEKVHANILGVVLNKIKVDSEQYYYYDYGTSPVPQKGNRKKRRKDKKMEWA</sequence>
<dbReference type="Gene3D" id="3.40.50.300">
    <property type="entry name" value="P-loop containing nucleotide triphosphate hydrolases"/>
    <property type="match status" value="1"/>
</dbReference>
<evidence type="ECO:0000313" key="11">
    <source>
        <dbReference type="Proteomes" id="UP001205748"/>
    </source>
</evidence>
<dbReference type="GO" id="GO:0005886">
    <property type="term" value="C:plasma membrane"/>
    <property type="evidence" value="ECO:0007669"/>
    <property type="project" value="UniProtKB-ARBA"/>
</dbReference>
<dbReference type="GO" id="GO:0042802">
    <property type="term" value="F:identical protein binding"/>
    <property type="evidence" value="ECO:0007669"/>
    <property type="project" value="UniProtKB-ARBA"/>
</dbReference>
<dbReference type="EMBL" id="JANKAS010000018">
    <property type="protein sequence ID" value="MCR1900068.1"/>
    <property type="molecule type" value="Genomic_DNA"/>
</dbReference>
<dbReference type="GO" id="GO:0005524">
    <property type="term" value="F:ATP binding"/>
    <property type="evidence" value="ECO:0007669"/>
    <property type="project" value="UniProtKB-KW"/>
</dbReference>
<name>A0AAE3HJV6_9FIRM</name>
<evidence type="ECO:0000256" key="2">
    <source>
        <dbReference type="ARBA" id="ARBA00011903"/>
    </source>
</evidence>
<comment type="caution">
    <text evidence="10">The sequence shown here is derived from an EMBL/GenBank/DDBJ whole genome shotgun (WGS) entry which is preliminary data.</text>
</comment>
<dbReference type="EC" id="2.7.10.2" evidence="2"/>
<dbReference type="RefSeq" id="WP_257533019.1">
    <property type="nucleotide sequence ID" value="NZ_JANKAS010000018.1"/>
</dbReference>
<evidence type="ECO:0000256" key="8">
    <source>
        <dbReference type="ARBA" id="ARBA00051245"/>
    </source>
</evidence>
<evidence type="ECO:0000256" key="4">
    <source>
        <dbReference type="ARBA" id="ARBA00022741"/>
    </source>
</evidence>
<dbReference type="SUPFAM" id="SSF52540">
    <property type="entry name" value="P-loop containing nucleoside triphosphate hydrolases"/>
    <property type="match status" value="1"/>
</dbReference>
<organism evidence="10 11">
    <name type="scientific">Irregularibacter muris</name>
    <dbReference type="NCBI Taxonomy" id="1796619"/>
    <lineage>
        <taxon>Bacteria</taxon>
        <taxon>Bacillati</taxon>
        <taxon>Bacillota</taxon>
        <taxon>Clostridia</taxon>
        <taxon>Eubacteriales</taxon>
        <taxon>Eubacteriaceae</taxon>
        <taxon>Irregularibacter</taxon>
    </lineage>
</organism>
<keyword evidence="3" id="KW-0808">Transferase</keyword>
<gene>
    <name evidence="10" type="ORF">NSA47_13955</name>
</gene>
<dbReference type="InterPro" id="IPR025669">
    <property type="entry name" value="AAA_dom"/>
</dbReference>
<evidence type="ECO:0000256" key="1">
    <source>
        <dbReference type="ARBA" id="ARBA00007316"/>
    </source>
</evidence>
<dbReference type="PANTHER" id="PTHR32309:SF13">
    <property type="entry name" value="FERRIC ENTEROBACTIN TRANSPORT PROTEIN FEPE"/>
    <property type="match status" value="1"/>
</dbReference>
<evidence type="ECO:0000313" key="10">
    <source>
        <dbReference type="EMBL" id="MCR1900068.1"/>
    </source>
</evidence>
<reference evidence="10" key="1">
    <citation type="submission" date="2022-07" db="EMBL/GenBank/DDBJ databases">
        <title>Enhanced cultured diversity of the mouse gut microbiota enables custom-made synthetic communities.</title>
        <authorList>
            <person name="Afrizal A."/>
        </authorList>
    </citation>
    <scope>NUCLEOTIDE SEQUENCE</scope>
    <source>
        <strain evidence="10">DSM 28593</strain>
    </source>
</reference>
<comment type="catalytic activity">
    <reaction evidence="8">
        <text>L-tyrosyl-[protein] + ATP = O-phospho-L-tyrosyl-[protein] + ADP + H(+)</text>
        <dbReference type="Rhea" id="RHEA:10596"/>
        <dbReference type="Rhea" id="RHEA-COMP:10136"/>
        <dbReference type="Rhea" id="RHEA-COMP:20101"/>
        <dbReference type="ChEBI" id="CHEBI:15378"/>
        <dbReference type="ChEBI" id="CHEBI:30616"/>
        <dbReference type="ChEBI" id="CHEBI:46858"/>
        <dbReference type="ChEBI" id="CHEBI:61978"/>
        <dbReference type="ChEBI" id="CHEBI:456216"/>
        <dbReference type="EC" id="2.7.10.2"/>
    </reaction>
</comment>
<dbReference type="InterPro" id="IPR050445">
    <property type="entry name" value="Bact_polysacc_biosynth/exp"/>
</dbReference>
<dbReference type="FunFam" id="3.40.50.300:FF:000527">
    <property type="entry name" value="Tyrosine-protein kinase etk"/>
    <property type="match status" value="1"/>
</dbReference>
<keyword evidence="6" id="KW-0067">ATP-binding</keyword>
<dbReference type="PANTHER" id="PTHR32309">
    <property type="entry name" value="TYROSINE-PROTEIN KINASE"/>
    <property type="match status" value="1"/>
</dbReference>
<dbReference type="NCBIfam" id="TIGR01007">
    <property type="entry name" value="eps_fam"/>
    <property type="match status" value="1"/>
</dbReference>
<evidence type="ECO:0000256" key="5">
    <source>
        <dbReference type="ARBA" id="ARBA00022777"/>
    </source>
</evidence>
<dbReference type="CDD" id="cd05387">
    <property type="entry name" value="BY-kinase"/>
    <property type="match status" value="1"/>
</dbReference>
<keyword evidence="4" id="KW-0547">Nucleotide-binding</keyword>
<accession>A0AAE3HJV6</accession>
<evidence type="ECO:0000256" key="6">
    <source>
        <dbReference type="ARBA" id="ARBA00022840"/>
    </source>
</evidence>
<evidence type="ECO:0000256" key="3">
    <source>
        <dbReference type="ARBA" id="ARBA00022679"/>
    </source>
</evidence>
<evidence type="ECO:0000256" key="7">
    <source>
        <dbReference type="ARBA" id="ARBA00023137"/>
    </source>
</evidence>
<proteinExistence type="inferred from homology"/>
<dbReference type="InterPro" id="IPR005702">
    <property type="entry name" value="Wzc-like_C"/>
</dbReference>
<keyword evidence="7" id="KW-0829">Tyrosine-protein kinase</keyword>